<evidence type="ECO:0000256" key="1">
    <source>
        <dbReference type="SAM" id="MobiDB-lite"/>
    </source>
</evidence>
<dbReference type="Proteomes" id="UP000005801">
    <property type="component" value="Unassembled WGS sequence"/>
</dbReference>
<sequence length="221" mass="23956">MGLIVGALSLNVVIAVTVFWMLQPQAPEQPAPEPPQVAQVVDEHSAPATSPSASGDNPAPAPPEAPTNELELPEAKLDAHRSPKRDAVWQALEERHHVFRPEASPSLPPDNDDREPLGTLDRQYIRQAIMDDLVPVAVDCYDTALADDPELAGKLTMKFTIVGAEEVGGVVEEASIVEDDSTLASPFVRECMRESLMAVEFPAPDGDGRVEVNYPFNFEPE</sequence>
<dbReference type="EMBL" id="ABCS01000089">
    <property type="protein sequence ID" value="EDM75490.1"/>
    <property type="molecule type" value="Genomic_DNA"/>
</dbReference>
<feature type="region of interest" description="Disordered" evidence="1">
    <location>
        <begin position="28"/>
        <end position="68"/>
    </location>
</feature>
<evidence type="ECO:0000313" key="3">
    <source>
        <dbReference type="Proteomes" id="UP000005801"/>
    </source>
</evidence>
<accession>A6GF31</accession>
<reference evidence="2 3" key="1">
    <citation type="submission" date="2007-06" db="EMBL/GenBank/DDBJ databases">
        <authorList>
            <person name="Shimkets L."/>
            <person name="Ferriera S."/>
            <person name="Johnson J."/>
            <person name="Kravitz S."/>
            <person name="Beeson K."/>
            <person name="Sutton G."/>
            <person name="Rogers Y.-H."/>
            <person name="Friedman R."/>
            <person name="Frazier M."/>
            <person name="Venter J.C."/>
        </authorList>
    </citation>
    <scope>NUCLEOTIDE SEQUENCE [LARGE SCALE GENOMIC DNA]</scope>
    <source>
        <strain evidence="2 3">SIR-1</strain>
    </source>
</reference>
<dbReference type="AlphaFoldDB" id="A6GF31"/>
<name>A6GF31_9BACT</name>
<evidence type="ECO:0000313" key="2">
    <source>
        <dbReference type="EMBL" id="EDM75490.1"/>
    </source>
</evidence>
<keyword evidence="3" id="KW-1185">Reference proteome</keyword>
<dbReference type="STRING" id="391625.PPSIR1_31453"/>
<evidence type="ECO:0008006" key="4">
    <source>
        <dbReference type="Google" id="ProtNLM"/>
    </source>
</evidence>
<organism evidence="2 3">
    <name type="scientific">Plesiocystis pacifica SIR-1</name>
    <dbReference type="NCBI Taxonomy" id="391625"/>
    <lineage>
        <taxon>Bacteria</taxon>
        <taxon>Pseudomonadati</taxon>
        <taxon>Myxococcota</taxon>
        <taxon>Polyangia</taxon>
        <taxon>Nannocystales</taxon>
        <taxon>Nannocystaceae</taxon>
        <taxon>Plesiocystis</taxon>
    </lineage>
</organism>
<gene>
    <name evidence="2" type="ORF">PPSIR1_31453</name>
</gene>
<proteinExistence type="predicted"/>
<dbReference type="eggNOG" id="COG0810">
    <property type="taxonomic scope" value="Bacteria"/>
</dbReference>
<dbReference type="InterPro" id="IPR049806">
    <property type="entry name" value="MasK-like_C"/>
</dbReference>
<dbReference type="NCBIfam" id="NF033768">
    <property type="entry name" value="myxo_SS_tail"/>
    <property type="match status" value="1"/>
</dbReference>
<protein>
    <recommendedName>
        <fullName evidence="4">AgmX/PglI C-terminal domain-containing protein</fullName>
    </recommendedName>
</protein>
<comment type="caution">
    <text evidence="2">The sequence shown here is derived from an EMBL/GenBank/DDBJ whole genome shotgun (WGS) entry which is preliminary data.</text>
</comment>